<evidence type="ECO:0000313" key="2">
    <source>
        <dbReference type="Proteomes" id="UP000829196"/>
    </source>
</evidence>
<dbReference type="OrthoDB" id="10532770at2759"/>
<proteinExistence type="predicted"/>
<evidence type="ECO:0000313" key="1">
    <source>
        <dbReference type="EMBL" id="KAI0485970.1"/>
    </source>
</evidence>
<reference evidence="1" key="1">
    <citation type="journal article" date="2022" name="Front. Genet.">
        <title>Chromosome-Scale Assembly of the Dendrobium nobile Genome Provides Insights Into the Molecular Mechanism of the Biosynthesis of the Medicinal Active Ingredient of Dendrobium.</title>
        <authorList>
            <person name="Xu Q."/>
            <person name="Niu S.-C."/>
            <person name="Li K.-L."/>
            <person name="Zheng P.-J."/>
            <person name="Zhang X.-J."/>
            <person name="Jia Y."/>
            <person name="Liu Y."/>
            <person name="Niu Y.-X."/>
            <person name="Yu L.-H."/>
            <person name="Chen D.-F."/>
            <person name="Zhang G.-Q."/>
        </authorList>
    </citation>
    <scope>NUCLEOTIDE SEQUENCE</scope>
    <source>
        <tissue evidence="1">Leaf</tissue>
    </source>
</reference>
<dbReference type="Proteomes" id="UP000829196">
    <property type="component" value="Unassembled WGS sequence"/>
</dbReference>
<comment type="caution">
    <text evidence="1">The sequence shown here is derived from an EMBL/GenBank/DDBJ whole genome shotgun (WGS) entry which is preliminary data.</text>
</comment>
<sequence length="199" mass="21901">MYPLINEVTSRLCLRYDYWLRKNNQACDGSCSLRVEAKASSLRRPWLAACGGYGWLPAEAMVGCLRMSWLAACGGHGWLPAEALAGCLRRPWLAACGGAGWQRPAEALADSLRRPWLAACEGPGWQRPAEALVGIIGVYALCRLPFYIFSGCSTGSNSASRWHEGISFVHLNVKCGNVMQKKNVSFFGFFELPGHFSCY</sequence>
<gene>
    <name evidence="1" type="ORF">KFK09_029366</name>
</gene>
<dbReference type="EMBL" id="JAGYWB010000043">
    <property type="protein sequence ID" value="KAI0485970.1"/>
    <property type="molecule type" value="Genomic_DNA"/>
</dbReference>
<protein>
    <submittedName>
        <fullName evidence="1">Uncharacterized protein</fullName>
    </submittedName>
</protein>
<organism evidence="1 2">
    <name type="scientific">Dendrobium nobile</name>
    <name type="common">Orchid</name>
    <dbReference type="NCBI Taxonomy" id="94219"/>
    <lineage>
        <taxon>Eukaryota</taxon>
        <taxon>Viridiplantae</taxon>
        <taxon>Streptophyta</taxon>
        <taxon>Embryophyta</taxon>
        <taxon>Tracheophyta</taxon>
        <taxon>Spermatophyta</taxon>
        <taxon>Magnoliopsida</taxon>
        <taxon>Liliopsida</taxon>
        <taxon>Asparagales</taxon>
        <taxon>Orchidaceae</taxon>
        <taxon>Epidendroideae</taxon>
        <taxon>Malaxideae</taxon>
        <taxon>Dendrobiinae</taxon>
        <taxon>Dendrobium</taxon>
    </lineage>
</organism>
<keyword evidence="2" id="KW-1185">Reference proteome</keyword>
<name>A0A8T3A0Y0_DENNO</name>
<dbReference type="AlphaFoldDB" id="A0A8T3A0Y0"/>
<accession>A0A8T3A0Y0</accession>